<name>A0A6N6RJI5_9FLAO</name>
<reference evidence="3 4" key="1">
    <citation type="submission" date="2019-09" db="EMBL/GenBank/DDBJ databases">
        <title>Genomes of family Cryomorphaceae.</title>
        <authorList>
            <person name="Bowman J.P."/>
        </authorList>
    </citation>
    <scope>NUCLEOTIDE SEQUENCE [LARGE SCALE GENOMIC DNA]</scope>
    <source>
        <strain evidence="3 4">LMG 25704</strain>
    </source>
</reference>
<accession>A0A6N6RJI5</accession>
<dbReference type="Pfam" id="PF00128">
    <property type="entry name" value="Alpha-amylase"/>
    <property type="match status" value="1"/>
</dbReference>
<evidence type="ECO:0000259" key="2">
    <source>
        <dbReference type="SMART" id="SM00642"/>
    </source>
</evidence>
<dbReference type="Pfam" id="PF16561">
    <property type="entry name" value="AMPK1_CBM"/>
    <property type="match status" value="1"/>
</dbReference>
<dbReference type="Proteomes" id="UP000468650">
    <property type="component" value="Unassembled WGS sequence"/>
</dbReference>
<gene>
    <name evidence="3" type="ORF">F8C67_03905</name>
</gene>
<dbReference type="InterPro" id="IPR013783">
    <property type="entry name" value="Ig-like_fold"/>
</dbReference>
<evidence type="ECO:0000313" key="4">
    <source>
        <dbReference type="Proteomes" id="UP000468650"/>
    </source>
</evidence>
<feature type="chain" id="PRO_5027123090" evidence="1">
    <location>
        <begin position="16"/>
        <end position="777"/>
    </location>
</feature>
<proteinExistence type="predicted"/>
<keyword evidence="1" id="KW-0732">Signal</keyword>
<dbReference type="Gene3D" id="2.60.40.10">
    <property type="entry name" value="Immunoglobulins"/>
    <property type="match status" value="1"/>
</dbReference>
<dbReference type="PROSITE" id="PS51257">
    <property type="entry name" value="PROKAR_LIPOPROTEIN"/>
    <property type="match status" value="1"/>
</dbReference>
<dbReference type="OrthoDB" id="9806009at2"/>
<dbReference type="InterPro" id="IPR006047">
    <property type="entry name" value="GH13_cat_dom"/>
</dbReference>
<dbReference type="CDD" id="cd02859">
    <property type="entry name" value="E_set_AMPKbeta_like_N"/>
    <property type="match status" value="1"/>
</dbReference>
<dbReference type="AlphaFoldDB" id="A0A6N6RJI5"/>
<organism evidence="3 4">
    <name type="scientific">Phaeocystidibacter luteus</name>
    <dbReference type="NCBI Taxonomy" id="911197"/>
    <lineage>
        <taxon>Bacteria</taxon>
        <taxon>Pseudomonadati</taxon>
        <taxon>Bacteroidota</taxon>
        <taxon>Flavobacteriia</taxon>
        <taxon>Flavobacteriales</taxon>
        <taxon>Phaeocystidibacteraceae</taxon>
        <taxon>Phaeocystidibacter</taxon>
    </lineage>
</organism>
<dbReference type="Gene3D" id="3.20.20.80">
    <property type="entry name" value="Glycosidases"/>
    <property type="match status" value="1"/>
</dbReference>
<dbReference type="InterPro" id="IPR032640">
    <property type="entry name" value="AMPK1_CBM"/>
</dbReference>
<evidence type="ECO:0000313" key="3">
    <source>
        <dbReference type="EMBL" id="KAB2813837.1"/>
    </source>
</evidence>
<dbReference type="SUPFAM" id="SSF51445">
    <property type="entry name" value="(Trans)glycosidases"/>
    <property type="match status" value="1"/>
</dbReference>
<keyword evidence="4" id="KW-1185">Reference proteome</keyword>
<comment type="caution">
    <text evidence="3">The sequence shown here is derived from an EMBL/GenBank/DDBJ whole genome shotgun (WGS) entry which is preliminary data.</text>
</comment>
<feature type="signal peptide" evidence="1">
    <location>
        <begin position="1"/>
        <end position="15"/>
    </location>
</feature>
<dbReference type="SUPFAM" id="SSF81296">
    <property type="entry name" value="E set domains"/>
    <property type="match status" value="1"/>
</dbReference>
<dbReference type="InterPro" id="IPR017853">
    <property type="entry name" value="GH"/>
</dbReference>
<protein>
    <submittedName>
        <fullName evidence="3">Alpha-amylase</fullName>
    </submittedName>
</protein>
<dbReference type="PANTHER" id="PTHR10357">
    <property type="entry name" value="ALPHA-AMYLASE FAMILY MEMBER"/>
    <property type="match status" value="1"/>
</dbReference>
<sequence>MMKKAYLILPVLALAACQSEPKLPAVNQPAESAIVGLATPVQLRGTGVTEVHLGDYINPEKIDSFYLPAEVSASNIDPDQRIIGIEPEPTLGMETFMRVFADGQPYDIIIHRSRKVPVEVRIPADLFDGTVTIFGSFNAWNRTSDTMVLEGDDLVYRSEFQPGVQEYKFFVNDVEYTDPNAEQVSNGMGGFNSVLEVKPRGEKPEPIRAIGYEEGTVYLNALPESQDLKVLWDNQLLPEEYIHHGADSIAVRIPSNAAQINRSTLRFFSSNEAEWARELRIPLAAGKPIMNAQNVKRQDWSSARMYFIMIDRFANGDTANDEPLNDPEVLPQCDYRGGDIAGVLEKLREGYFDKLGVNTIWLSPITQNPTDAWGLWDKGGVRTKFSGYHGYWPISNTQIDYRFGDPEVLKTLIDEAHAKGYNVLLDYVANHVHQSHPIYQEHPEWATDLYLPDGSLNTERWDDHRLTTWFDNHLPTLDLRKPEVVEPMTDSALVWLTDFEFDGFRHDATKHIDLIFWRTLTHKVHERVNRPIYQIGETYGSAELIASYLSTGMLNAQFDFNAYDAILNVIADESIPMERVVDVMNASWDWYGQHNTMGYISGNQDRSRFISIASGDVLLSEDQKLAGYTRDIGKPQSTAYQQLLLLHVFNHSIPGIPVIYYGDEYGSPGANDPDNRRMMKFGELDSDEKSLRDEVSVLEDVRASEMALIYGSAEIEAISESLLHIRREYLGTTIDIYINRSKDAVEIPAEAGAEVLFGQELENNMLPALSAIMLKKS</sequence>
<feature type="domain" description="Glycosyl hydrolase family 13 catalytic" evidence="2">
    <location>
        <begin position="307"/>
        <end position="702"/>
    </location>
</feature>
<dbReference type="InterPro" id="IPR014756">
    <property type="entry name" value="Ig_E-set"/>
</dbReference>
<dbReference type="SMART" id="SM00642">
    <property type="entry name" value="Aamy"/>
    <property type="match status" value="1"/>
</dbReference>
<dbReference type="GO" id="GO:0005975">
    <property type="term" value="P:carbohydrate metabolic process"/>
    <property type="evidence" value="ECO:0007669"/>
    <property type="project" value="InterPro"/>
</dbReference>
<evidence type="ECO:0000256" key="1">
    <source>
        <dbReference type="SAM" id="SignalP"/>
    </source>
</evidence>
<dbReference type="EMBL" id="WBVO01000002">
    <property type="protein sequence ID" value="KAB2813837.1"/>
    <property type="molecule type" value="Genomic_DNA"/>
</dbReference>